<evidence type="ECO:0000256" key="2">
    <source>
        <dbReference type="ARBA" id="ARBA00004651"/>
    </source>
</evidence>
<organism evidence="14 15">
    <name type="scientific">Streptomyces tropicalis</name>
    <dbReference type="NCBI Taxonomy" id="3034234"/>
    <lineage>
        <taxon>Bacteria</taxon>
        <taxon>Bacillati</taxon>
        <taxon>Actinomycetota</taxon>
        <taxon>Actinomycetes</taxon>
        <taxon>Kitasatosporales</taxon>
        <taxon>Streptomycetaceae</taxon>
        <taxon>Streptomyces</taxon>
    </lineage>
</organism>
<evidence type="ECO:0000256" key="9">
    <source>
        <dbReference type="ARBA" id="ARBA00022989"/>
    </source>
</evidence>
<evidence type="ECO:0000256" key="3">
    <source>
        <dbReference type="ARBA" id="ARBA00022475"/>
    </source>
</evidence>
<evidence type="ECO:0000256" key="7">
    <source>
        <dbReference type="ARBA" id="ARBA00022801"/>
    </source>
</evidence>
<evidence type="ECO:0000256" key="10">
    <source>
        <dbReference type="ARBA" id="ARBA00023049"/>
    </source>
</evidence>
<sequence length="528" mass="56635">MGLLVGHYPLALVVLAMLVVGDWILVCEGQVFTFNGLEGLLGSVAIAWALVRGVFLVRRADKCEEQPYGLSVTPRAQPGLWERVRQVAEAVGTRPPTELVLTAEAAAGVRQDRRWGVIPGERRLYLGVPLLLGLSRDQLDAVLAHELGHYANGDVRWAATVWTTRHRLLRTVLALRERAEPAADEKGARQSPPGPDHHLAKLFTVYARFCLRATQSVSRRQEFAADLVAARVAGRDNAVAALRRIPVLEAAHDVYWTDYALMGSAVGLFPPAGLLHGGFSLFLADGTRACELAEAERFPPPDAASAYDSHPPAADRIAALEALADDGRRPDAEPLPAAALLCAPDHLCAELEMQSRPGPGAQSRRVAWPDLPKHLRLAEHMRAAQPLRDALAAGAAPSGADPAARAGVEALLDLVDRGTWFEVAARLPRSDVAARSTGRASREFARTAFRHALHHLSLLALVEAGHLTWELSWAGPPVRTIAPDGLFGAVESALNAVVADPCDTEPLRTLIAAGPGAEALHSSRPFAP</sequence>
<evidence type="ECO:0000313" key="14">
    <source>
        <dbReference type="EMBL" id="MDF3301633.1"/>
    </source>
</evidence>
<dbReference type="Pfam" id="PF01435">
    <property type="entry name" value="Peptidase_M48"/>
    <property type="match status" value="1"/>
</dbReference>
<keyword evidence="6" id="KW-0479">Metal-binding</keyword>
<comment type="subcellular location">
    <subcellularLocation>
        <location evidence="2">Cell membrane</location>
        <topology evidence="2">Multi-pass membrane protein</topology>
    </subcellularLocation>
</comment>
<dbReference type="PANTHER" id="PTHR43221">
    <property type="entry name" value="PROTEASE HTPX"/>
    <property type="match status" value="1"/>
</dbReference>
<keyword evidence="11 12" id="KW-0472">Membrane</keyword>
<evidence type="ECO:0000256" key="6">
    <source>
        <dbReference type="ARBA" id="ARBA00022723"/>
    </source>
</evidence>
<feature type="transmembrane region" description="Helical" evidence="12">
    <location>
        <begin position="6"/>
        <end position="27"/>
    </location>
</feature>
<keyword evidence="5 12" id="KW-0812">Transmembrane</keyword>
<evidence type="ECO:0000256" key="11">
    <source>
        <dbReference type="ARBA" id="ARBA00023136"/>
    </source>
</evidence>
<dbReference type="InterPro" id="IPR001915">
    <property type="entry name" value="Peptidase_M48"/>
</dbReference>
<keyword evidence="3" id="KW-1003">Cell membrane</keyword>
<keyword evidence="9 12" id="KW-1133">Transmembrane helix</keyword>
<keyword evidence="7 14" id="KW-0378">Hydrolase</keyword>
<feature type="domain" description="Peptidase M48" evidence="13">
    <location>
        <begin position="124"/>
        <end position="323"/>
    </location>
</feature>
<reference evidence="14 15" key="1">
    <citation type="submission" date="2023-03" db="EMBL/GenBank/DDBJ databases">
        <title>Draft genome sequence of Streptomyces sp. K1PA1 isolated from peat swamp forest in Thailand.</title>
        <authorList>
            <person name="Klaysubun C."/>
            <person name="Duangmal K."/>
        </authorList>
    </citation>
    <scope>NUCLEOTIDE SEQUENCE [LARGE SCALE GENOMIC DNA]</scope>
    <source>
        <strain evidence="14 15">K1PA1</strain>
    </source>
</reference>
<comment type="caution">
    <text evidence="14">The sequence shown here is derived from an EMBL/GenBank/DDBJ whole genome shotgun (WGS) entry which is preliminary data.</text>
</comment>
<keyword evidence="10 14" id="KW-0482">Metalloprotease</keyword>
<evidence type="ECO:0000259" key="13">
    <source>
        <dbReference type="Pfam" id="PF01435"/>
    </source>
</evidence>
<dbReference type="GO" id="GO:0008237">
    <property type="term" value="F:metallopeptidase activity"/>
    <property type="evidence" value="ECO:0007669"/>
    <property type="project" value="UniProtKB-KW"/>
</dbReference>
<evidence type="ECO:0000256" key="12">
    <source>
        <dbReference type="SAM" id="Phobius"/>
    </source>
</evidence>
<comment type="cofactor">
    <cofactor evidence="1">
        <name>Zn(2+)</name>
        <dbReference type="ChEBI" id="CHEBI:29105"/>
    </cofactor>
</comment>
<name>A0ABT6AAE9_9ACTN</name>
<evidence type="ECO:0000256" key="4">
    <source>
        <dbReference type="ARBA" id="ARBA00022670"/>
    </source>
</evidence>
<dbReference type="RefSeq" id="WP_276111207.1">
    <property type="nucleotide sequence ID" value="NZ_JARJBB010000014.1"/>
</dbReference>
<proteinExistence type="predicted"/>
<keyword evidence="15" id="KW-1185">Reference proteome</keyword>
<feature type="transmembrane region" description="Helical" evidence="12">
    <location>
        <begin position="39"/>
        <end position="57"/>
    </location>
</feature>
<dbReference type="EMBL" id="JARJBB010000014">
    <property type="protein sequence ID" value="MDF3301633.1"/>
    <property type="molecule type" value="Genomic_DNA"/>
</dbReference>
<keyword evidence="4" id="KW-0645">Protease</keyword>
<evidence type="ECO:0000313" key="15">
    <source>
        <dbReference type="Proteomes" id="UP001221150"/>
    </source>
</evidence>
<gene>
    <name evidence="14" type="ORF">P3H78_23995</name>
</gene>
<accession>A0ABT6AAE9</accession>
<evidence type="ECO:0000256" key="1">
    <source>
        <dbReference type="ARBA" id="ARBA00001947"/>
    </source>
</evidence>
<dbReference type="EC" id="3.4.24.-" evidence="14"/>
<keyword evidence="8" id="KW-0862">Zinc</keyword>
<dbReference type="PANTHER" id="PTHR43221:SF1">
    <property type="entry name" value="PROTEASE HTPX"/>
    <property type="match status" value="1"/>
</dbReference>
<dbReference type="Gene3D" id="3.30.2010.10">
    <property type="entry name" value="Metalloproteases ('zincins'), catalytic domain"/>
    <property type="match status" value="1"/>
</dbReference>
<evidence type="ECO:0000256" key="5">
    <source>
        <dbReference type="ARBA" id="ARBA00022692"/>
    </source>
</evidence>
<evidence type="ECO:0000256" key="8">
    <source>
        <dbReference type="ARBA" id="ARBA00022833"/>
    </source>
</evidence>
<dbReference type="InterPro" id="IPR050083">
    <property type="entry name" value="HtpX_protease"/>
</dbReference>
<protein>
    <submittedName>
        <fullName evidence="14">M48 family metalloprotease</fullName>
        <ecNumber evidence="14">3.4.24.-</ecNumber>
    </submittedName>
</protein>
<dbReference type="CDD" id="cd07328">
    <property type="entry name" value="M48_Ste24p_like"/>
    <property type="match status" value="1"/>
</dbReference>
<dbReference type="Proteomes" id="UP001221150">
    <property type="component" value="Unassembled WGS sequence"/>
</dbReference>